<reference evidence="1 2" key="1">
    <citation type="submission" date="2018-11" db="EMBL/GenBank/DDBJ databases">
        <title>Genomic Encyclopedia of Type Strains, Phase IV (KMG-IV): sequencing the most valuable type-strain genomes for metagenomic binning, comparative biology and taxonomic classification.</title>
        <authorList>
            <person name="Goeker M."/>
        </authorList>
    </citation>
    <scope>NUCLEOTIDE SEQUENCE [LARGE SCALE GENOMIC DNA]</scope>
    <source>
        <strain evidence="1 2">DSM 15985</strain>
    </source>
</reference>
<sequence length="623" mass="69965">MHPMSSSLHRLAFCAAGLAVAALGIAGALWFQETAQSSGKARAMFLAPMVGVIDACIEQPPARGTVPASLARRCVAEEGSAGALVEASLQSLSQAGARATKYEVGYTLPIPLLKLFRQEPTGWAIDDAMVQRLVNTVRDVQRPVIMYLFSTHFEAHAPIENELAGDEANMAQTRDGALGTDSYYDDHIYNWSFVSTRNTLTARRVQAVQAVLNATCRLPEQDRAKIRGVTLLGELHHLFPNFQSGMGFDAPYRITDYSSASVQGFREYLAQRFRRIDRLNRFLGSDYASFDDVHPPSKDIRTEPLKRFTEHIDAFAHGSLPISGWAHVSNRASDYTPRVRVYLNGELLGQAFVELGRQDVLAARPELGDANTGWRLDLDFRRLTPGMHTLNLFLESRPGQLVSMGARQIAVMDRHQSTPQDQPQQPLPWTAPSRTAQNATFHIDFPRDRAAFYYNPLVPLWHTFRAQQVTRYLAFFDELVGESCLAPVPRYTHQIIPFTNPSWDATRFAIQDSLRPHGSMRLGVSLYGEPTYGRSFAHWLRRSGQSRYGITEFHPLKALDPQGLAQVFDTHAQQGAEFLSFFLEPEWEGERVPRGHNIFSFDPLNPQFGSDVLYRSTQEALRR</sequence>
<dbReference type="EMBL" id="RJVL01000001">
    <property type="protein sequence ID" value="ROR50509.1"/>
    <property type="molecule type" value="Genomic_DNA"/>
</dbReference>
<organism evidence="1 2">
    <name type="scientific">Diaphorobacter nitroreducens</name>
    <dbReference type="NCBI Taxonomy" id="164759"/>
    <lineage>
        <taxon>Bacteria</taxon>
        <taxon>Pseudomonadati</taxon>
        <taxon>Pseudomonadota</taxon>
        <taxon>Betaproteobacteria</taxon>
        <taxon>Burkholderiales</taxon>
        <taxon>Comamonadaceae</taxon>
        <taxon>Diaphorobacter</taxon>
    </lineage>
</organism>
<proteinExistence type="predicted"/>
<evidence type="ECO:0000313" key="1">
    <source>
        <dbReference type="EMBL" id="ROR50509.1"/>
    </source>
</evidence>
<keyword evidence="2" id="KW-1185">Reference proteome</keyword>
<evidence type="ECO:0000313" key="2">
    <source>
        <dbReference type="Proteomes" id="UP000271868"/>
    </source>
</evidence>
<gene>
    <name evidence="1" type="ORF">EDC60_0262</name>
</gene>
<dbReference type="Proteomes" id="UP000271868">
    <property type="component" value="Unassembled WGS sequence"/>
</dbReference>
<dbReference type="Gene3D" id="3.20.20.80">
    <property type="entry name" value="Glycosidases"/>
    <property type="match status" value="1"/>
</dbReference>
<dbReference type="AlphaFoldDB" id="A0AAX1WYB0"/>
<dbReference type="RefSeq" id="WP_162844515.1">
    <property type="nucleotide sequence ID" value="NZ_RJVL01000001.1"/>
</dbReference>
<evidence type="ECO:0008006" key="3">
    <source>
        <dbReference type="Google" id="ProtNLM"/>
    </source>
</evidence>
<comment type="caution">
    <text evidence="1">The sequence shown here is derived from an EMBL/GenBank/DDBJ whole genome shotgun (WGS) entry which is preliminary data.</text>
</comment>
<accession>A0AAX1WYB0</accession>
<protein>
    <recommendedName>
        <fullName evidence="3">Beta-galactosidase-like protein</fullName>
    </recommendedName>
</protein>
<name>A0AAX1WYB0_9BURK</name>